<gene>
    <name evidence="2" type="ORF">N656DRAFT_778479</name>
</gene>
<sequence length="171" mass="19197">MPSSESSSSRSSVPDQLGSPSPGPDSDPPAAGVDNVQDSYEDYMIPFEHEAKPPGYRTEGLTVLLPAAPEDDAFFMRQVPVRDFDIVIIHGLHGARWPPWKNSGSGDSKWVYDMGRWHGRTVMSFGYDPLRILSGSRIRESIRRASIRLLNDLKTERAPIEKVRYLRTQLV</sequence>
<keyword evidence="3" id="KW-1185">Reference proteome</keyword>
<comment type="caution">
    <text evidence="2">The sequence shown here is derived from an EMBL/GenBank/DDBJ whole genome shotgun (WGS) entry which is preliminary data.</text>
</comment>
<dbReference type="Proteomes" id="UP001302812">
    <property type="component" value="Unassembled WGS sequence"/>
</dbReference>
<evidence type="ECO:0000313" key="2">
    <source>
        <dbReference type="EMBL" id="KAK4112973.1"/>
    </source>
</evidence>
<dbReference type="EMBL" id="MU853340">
    <property type="protein sequence ID" value="KAK4112973.1"/>
    <property type="molecule type" value="Genomic_DNA"/>
</dbReference>
<dbReference type="GeneID" id="89939142"/>
<name>A0AAN6YTC0_9PEZI</name>
<accession>A0AAN6YTC0</accession>
<proteinExistence type="predicted"/>
<feature type="region of interest" description="Disordered" evidence="1">
    <location>
        <begin position="1"/>
        <end position="35"/>
    </location>
</feature>
<reference evidence="2" key="1">
    <citation type="journal article" date="2023" name="Mol. Phylogenet. Evol.">
        <title>Genome-scale phylogeny and comparative genomics of the fungal order Sordariales.</title>
        <authorList>
            <person name="Hensen N."/>
            <person name="Bonometti L."/>
            <person name="Westerberg I."/>
            <person name="Brannstrom I.O."/>
            <person name="Guillou S."/>
            <person name="Cros-Aarteil S."/>
            <person name="Calhoun S."/>
            <person name="Haridas S."/>
            <person name="Kuo A."/>
            <person name="Mondo S."/>
            <person name="Pangilinan J."/>
            <person name="Riley R."/>
            <person name="LaButti K."/>
            <person name="Andreopoulos B."/>
            <person name="Lipzen A."/>
            <person name="Chen C."/>
            <person name="Yan M."/>
            <person name="Daum C."/>
            <person name="Ng V."/>
            <person name="Clum A."/>
            <person name="Steindorff A."/>
            <person name="Ohm R.A."/>
            <person name="Martin F."/>
            <person name="Silar P."/>
            <person name="Natvig D.O."/>
            <person name="Lalanne C."/>
            <person name="Gautier V."/>
            <person name="Ament-Velasquez S.L."/>
            <person name="Kruys A."/>
            <person name="Hutchinson M.I."/>
            <person name="Powell A.J."/>
            <person name="Barry K."/>
            <person name="Miller A.N."/>
            <person name="Grigoriev I.V."/>
            <person name="Debuchy R."/>
            <person name="Gladieux P."/>
            <person name="Hiltunen Thoren M."/>
            <person name="Johannesson H."/>
        </authorList>
    </citation>
    <scope>NUCLEOTIDE SEQUENCE</scope>
    <source>
        <strain evidence="2">CBS 508.74</strain>
    </source>
</reference>
<organism evidence="2 3">
    <name type="scientific">Canariomyces notabilis</name>
    <dbReference type="NCBI Taxonomy" id="2074819"/>
    <lineage>
        <taxon>Eukaryota</taxon>
        <taxon>Fungi</taxon>
        <taxon>Dikarya</taxon>
        <taxon>Ascomycota</taxon>
        <taxon>Pezizomycotina</taxon>
        <taxon>Sordariomycetes</taxon>
        <taxon>Sordariomycetidae</taxon>
        <taxon>Sordariales</taxon>
        <taxon>Chaetomiaceae</taxon>
        <taxon>Canariomyces</taxon>
    </lineage>
</organism>
<evidence type="ECO:0000256" key="1">
    <source>
        <dbReference type="SAM" id="MobiDB-lite"/>
    </source>
</evidence>
<feature type="compositionally biased region" description="Low complexity" evidence="1">
    <location>
        <begin position="1"/>
        <end position="12"/>
    </location>
</feature>
<evidence type="ECO:0000313" key="3">
    <source>
        <dbReference type="Proteomes" id="UP001302812"/>
    </source>
</evidence>
<dbReference type="AlphaFoldDB" id="A0AAN6YTC0"/>
<dbReference type="RefSeq" id="XP_064670543.1">
    <property type="nucleotide sequence ID" value="XM_064815017.1"/>
</dbReference>
<protein>
    <submittedName>
        <fullName evidence="2">Uncharacterized protein</fullName>
    </submittedName>
</protein>
<reference evidence="2" key="2">
    <citation type="submission" date="2023-05" db="EMBL/GenBank/DDBJ databases">
        <authorList>
            <consortium name="Lawrence Berkeley National Laboratory"/>
            <person name="Steindorff A."/>
            <person name="Hensen N."/>
            <person name="Bonometti L."/>
            <person name="Westerberg I."/>
            <person name="Brannstrom I.O."/>
            <person name="Guillou S."/>
            <person name="Cros-Aarteil S."/>
            <person name="Calhoun S."/>
            <person name="Haridas S."/>
            <person name="Kuo A."/>
            <person name="Mondo S."/>
            <person name="Pangilinan J."/>
            <person name="Riley R."/>
            <person name="Labutti K."/>
            <person name="Andreopoulos B."/>
            <person name="Lipzen A."/>
            <person name="Chen C."/>
            <person name="Yanf M."/>
            <person name="Daum C."/>
            <person name="Ng V."/>
            <person name="Clum A."/>
            <person name="Ohm R."/>
            <person name="Martin F."/>
            <person name="Silar P."/>
            <person name="Natvig D."/>
            <person name="Lalanne C."/>
            <person name="Gautier V."/>
            <person name="Ament-Velasquez S.L."/>
            <person name="Kruys A."/>
            <person name="Hutchinson M.I."/>
            <person name="Powell A.J."/>
            <person name="Barry K."/>
            <person name="Miller A.N."/>
            <person name="Grigoriev I.V."/>
            <person name="Debuchy R."/>
            <person name="Gladieux P."/>
            <person name="Thoren M.H."/>
            <person name="Johannesson H."/>
        </authorList>
    </citation>
    <scope>NUCLEOTIDE SEQUENCE</scope>
    <source>
        <strain evidence="2">CBS 508.74</strain>
    </source>
</reference>